<dbReference type="Pfam" id="PF11236">
    <property type="entry name" value="DUF3037"/>
    <property type="match status" value="1"/>
</dbReference>
<dbReference type="EMBL" id="JAHDTB010000014">
    <property type="protein sequence ID" value="MBW8289036.1"/>
    <property type="molecule type" value="Genomic_DNA"/>
</dbReference>
<evidence type="ECO:0000313" key="2">
    <source>
        <dbReference type="Proteomes" id="UP000711178"/>
    </source>
</evidence>
<sequence>MTKLACRYAIIQFMPYSETGEFANIGVVLTCPKTGFFDFRIEKRKYARVTSFFDELDGQIYKRSVYNFNAELSRIKLTIGAEYISPDELRDEFDHLVRPREAIVRFGNARVLVTESPEKTLEQLFDYYVGRNFVTKEYQENQLAKRVASIVNSLDLQLPFREERIGSEDYSVTFPLVQTIPDVGVSKLIKPLYLGQDEPNKIYTHGDGWIAKIGRLSRLGFLPNQVLFTIKMPDSAYERRVSAARSIEKELKSLGILVVDYVEKDKIVEFASS</sequence>
<dbReference type="GeneID" id="89685751"/>
<accession>A0ABS7FH04</accession>
<reference evidence="1 2" key="1">
    <citation type="submission" date="2021-05" db="EMBL/GenBank/DDBJ databases">
        <title>Draft Whole Genome Sequencing Of Biosensor Chromobacterium violaceum Strain CV026 Reveals A Regulatory RNA In Chromobacterium violaceum Phenotype Regulatory Network.</title>
        <authorList>
            <person name="Hong K.W."/>
            <person name="Chan K.G."/>
            <person name="Chang C.-Y."/>
        </authorList>
    </citation>
    <scope>NUCLEOTIDE SEQUENCE [LARGE SCALE GENOMIC DNA]</scope>
    <source>
        <strain evidence="1 2">ATCC 31532</strain>
    </source>
</reference>
<dbReference type="Proteomes" id="UP000711178">
    <property type="component" value="Unassembled WGS sequence"/>
</dbReference>
<dbReference type="RefSeq" id="WP_080770184.1">
    <property type="nucleotide sequence ID" value="NZ_CP142381.1"/>
</dbReference>
<protein>
    <submittedName>
        <fullName evidence="1">DUF3037 domain-containing protein</fullName>
    </submittedName>
</protein>
<evidence type="ECO:0000313" key="1">
    <source>
        <dbReference type="EMBL" id="MBW8289036.1"/>
    </source>
</evidence>
<comment type="caution">
    <text evidence="1">The sequence shown here is derived from an EMBL/GenBank/DDBJ whole genome shotgun (WGS) entry which is preliminary data.</text>
</comment>
<dbReference type="InterPro" id="IPR021398">
    <property type="entry name" value="DUF3037"/>
</dbReference>
<organism evidence="1 2">
    <name type="scientific">Chromobacterium subtsugae</name>
    <dbReference type="NCBI Taxonomy" id="251747"/>
    <lineage>
        <taxon>Bacteria</taxon>
        <taxon>Pseudomonadati</taxon>
        <taxon>Pseudomonadota</taxon>
        <taxon>Betaproteobacteria</taxon>
        <taxon>Neisseriales</taxon>
        <taxon>Chromobacteriaceae</taxon>
        <taxon>Chromobacterium</taxon>
    </lineage>
</organism>
<gene>
    <name evidence="1" type="ORF">KIF53_15490</name>
</gene>
<keyword evidence="2" id="KW-1185">Reference proteome</keyword>
<proteinExistence type="predicted"/>
<name>A0ABS7FH04_9NEIS</name>